<keyword evidence="1" id="KW-0472">Membrane</keyword>
<dbReference type="EMBL" id="RCVZ01000002">
    <property type="protein sequence ID" value="RLQ97429.1"/>
    <property type="molecule type" value="Genomic_DNA"/>
</dbReference>
<evidence type="ECO:0000313" key="4">
    <source>
        <dbReference type="Proteomes" id="UP000276770"/>
    </source>
</evidence>
<accession>A0A3L7K572</accession>
<gene>
    <name evidence="3" type="ORF">D9X91_04550</name>
</gene>
<dbReference type="Proteomes" id="UP000276770">
    <property type="component" value="Unassembled WGS sequence"/>
</dbReference>
<dbReference type="Pfam" id="PF13786">
    <property type="entry name" value="DUF4179"/>
    <property type="match status" value="1"/>
</dbReference>
<feature type="domain" description="DUF4179" evidence="2">
    <location>
        <begin position="41"/>
        <end position="129"/>
    </location>
</feature>
<evidence type="ECO:0000259" key="2">
    <source>
        <dbReference type="Pfam" id="PF13786"/>
    </source>
</evidence>
<organism evidence="3 4">
    <name type="scientific">Falsibacillus albus</name>
    <dbReference type="NCBI Taxonomy" id="2478915"/>
    <lineage>
        <taxon>Bacteria</taxon>
        <taxon>Bacillati</taxon>
        <taxon>Bacillota</taxon>
        <taxon>Bacilli</taxon>
        <taxon>Bacillales</taxon>
        <taxon>Bacillaceae</taxon>
        <taxon>Falsibacillus</taxon>
    </lineage>
</organism>
<dbReference type="OrthoDB" id="2293641at2"/>
<dbReference type="AlphaFoldDB" id="A0A3L7K572"/>
<sequence length="458" mass="51586">MDHKECKGAINRIYAPKDKIFEAMEHGIKQANGHNVKPFNRKRNILVSSMTAAAVAGLTLASGFINPNMNHVLAEAPLIGKIYQEFGDTMGMQLTQQHAVKELNKSLTRNGITVKLSSAYFDGNVISVIGHVSGDLKKGMNEKGELSFDLNVEDGKGDNDPWLNGMVKDIRKKGKGYDFQWKLYYPYETINDDFTLPVTIHDINGIKGDWKFNIPVEQKNYRTVALSESKNDETDGVKIDMKELRIGKAYSSLTYEVVTKNKGDRISTSSAVNDFILRQKKAPDGYHTVKKAVFEKLDGNKELTIKPILSVADPAVSHSLSDHSFTLESGRTDMGLKVNSVKHQGNSVVIDYNFQNPPEGYNFTELKNNLQYEFMLIDKGYLDKIDLANPVPLENHSISKNHVQLLDKSSYHFQSTFPLAGDEKMDGFKLENTMLQFNFYSFIRDKDLEPISIEIPEQ</sequence>
<feature type="transmembrane region" description="Helical" evidence="1">
    <location>
        <begin position="45"/>
        <end position="65"/>
    </location>
</feature>
<keyword evidence="1" id="KW-1133">Transmembrane helix</keyword>
<dbReference type="Gene3D" id="2.60.40.1630">
    <property type="entry name" value="bacillus anthracis domain"/>
    <property type="match status" value="1"/>
</dbReference>
<comment type="caution">
    <text evidence="3">The sequence shown here is derived from an EMBL/GenBank/DDBJ whole genome shotgun (WGS) entry which is preliminary data.</text>
</comment>
<reference evidence="3 4" key="1">
    <citation type="submission" date="2018-10" db="EMBL/GenBank/DDBJ databases">
        <title>Falsibacillus sp. genome draft.</title>
        <authorList>
            <person name="Shi S."/>
        </authorList>
    </citation>
    <scope>NUCLEOTIDE SEQUENCE [LARGE SCALE GENOMIC DNA]</scope>
    <source>
        <strain evidence="3 4">GY 10110</strain>
    </source>
</reference>
<dbReference type="RefSeq" id="WP_121679379.1">
    <property type="nucleotide sequence ID" value="NZ_RCVZ01000002.1"/>
</dbReference>
<keyword evidence="1" id="KW-0812">Transmembrane</keyword>
<protein>
    <submittedName>
        <fullName evidence="3">DUF4179 domain-containing protein</fullName>
    </submittedName>
</protein>
<name>A0A3L7K572_9BACI</name>
<evidence type="ECO:0000256" key="1">
    <source>
        <dbReference type="SAM" id="Phobius"/>
    </source>
</evidence>
<dbReference type="InterPro" id="IPR025436">
    <property type="entry name" value="DUF4179"/>
</dbReference>
<evidence type="ECO:0000313" key="3">
    <source>
        <dbReference type="EMBL" id="RLQ97429.1"/>
    </source>
</evidence>
<proteinExistence type="predicted"/>
<keyword evidence="4" id="KW-1185">Reference proteome</keyword>